<dbReference type="EMBL" id="QFGA01000003">
    <property type="protein sequence ID" value="TEB05063.1"/>
    <property type="molecule type" value="Genomic_DNA"/>
</dbReference>
<evidence type="ECO:0000259" key="1">
    <source>
        <dbReference type="Pfam" id="PF07486"/>
    </source>
</evidence>
<evidence type="ECO:0000313" key="3">
    <source>
        <dbReference type="Proteomes" id="UP000298324"/>
    </source>
</evidence>
<dbReference type="RefSeq" id="WP_134219315.1">
    <property type="nucleotide sequence ID" value="NZ_QFGA01000003.1"/>
</dbReference>
<organism evidence="2 3">
    <name type="scientific">Pelotomaculum schinkii</name>
    <dbReference type="NCBI Taxonomy" id="78350"/>
    <lineage>
        <taxon>Bacteria</taxon>
        <taxon>Bacillati</taxon>
        <taxon>Bacillota</taxon>
        <taxon>Clostridia</taxon>
        <taxon>Eubacteriales</taxon>
        <taxon>Desulfotomaculaceae</taxon>
        <taxon>Pelotomaculum</taxon>
    </lineage>
</organism>
<reference evidence="2 3" key="1">
    <citation type="journal article" date="2018" name="Environ. Microbiol.">
        <title>Novel energy conservation strategies and behaviour of Pelotomaculum schinkii driving syntrophic propionate catabolism.</title>
        <authorList>
            <person name="Hidalgo-Ahumada C.A.P."/>
            <person name="Nobu M.K."/>
            <person name="Narihiro T."/>
            <person name="Tamaki H."/>
            <person name="Liu W.T."/>
            <person name="Kamagata Y."/>
            <person name="Stams A.J.M."/>
            <person name="Imachi H."/>
            <person name="Sousa D.Z."/>
        </authorList>
    </citation>
    <scope>NUCLEOTIDE SEQUENCE [LARGE SCALE GENOMIC DNA]</scope>
    <source>
        <strain evidence="2 3">HH</strain>
    </source>
</reference>
<gene>
    <name evidence="2" type="primary">sleB_5</name>
    <name evidence="2" type="ORF">Psch_03826</name>
</gene>
<protein>
    <submittedName>
        <fullName evidence="2">Spore cortex-lytic enzyme</fullName>
    </submittedName>
</protein>
<dbReference type="GO" id="GO:0016787">
    <property type="term" value="F:hydrolase activity"/>
    <property type="evidence" value="ECO:0007669"/>
    <property type="project" value="InterPro"/>
</dbReference>
<name>A0A4Y7R8Q2_9FIRM</name>
<dbReference type="InterPro" id="IPR042047">
    <property type="entry name" value="SleB_dom1"/>
</dbReference>
<dbReference type="Gene3D" id="6.20.240.60">
    <property type="match status" value="1"/>
</dbReference>
<proteinExistence type="predicted"/>
<evidence type="ECO:0000313" key="2">
    <source>
        <dbReference type="EMBL" id="TEB05063.1"/>
    </source>
</evidence>
<dbReference type="Pfam" id="PF07486">
    <property type="entry name" value="Hydrolase_2"/>
    <property type="match status" value="1"/>
</dbReference>
<dbReference type="InterPro" id="IPR011105">
    <property type="entry name" value="Cell_wall_hydrolase_SleB"/>
</dbReference>
<comment type="caution">
    <text evidence="2">The sequence shown here is derived from an EMBL/GenBank/DDBJ whole genome shotgun (WGS) entry which is preliminary data.</text>
</comment>
<feature type="domain" description="Cell wall hydrolase SleB" evidence="1">
    <location>
        <begin position="63"/>
        <end position="161"/>
    </location>
</feature>
<dbReference type="Proteomes" id="UP000298324">
    <property type="component" value="Unassembled WGS sequence"/>
</dbReference>
<dbReference type="Gene3D" id="1.10.10.2520">
    <property type="entry name" value="Cell wall hydrolase SleB, domain 1"/>
    <property type="match status" value="1"/>
</dbReference>
<accession>A0A4Y7R8Q2</accession>
<keyword evidence="3" id="KW-1185">Reference proteome</keyword>
<dbReference type="AlphaFoldDB" id="A0A4Y7R8Q2"/>
<sequence length="161" mass="17564">MNIKKIAVYFAVGLSVLSLKPAVPSEAIEPAPAKPFVSVSRGLCLSREEFYLLARLIHAEARGEPLEGQVAVGAVVFNRLKDPRFPKTITGVIYEDYQFTPVLDGTIELTPDAQAFLAAELALNGLDPANGSIFFYNPDQSESRWLDGLPSSLKIGKHIFC</sequence>